<dbReference type="AlphaFoldDB" id="A0A246IDA5"/>
<dbReference type="EMBL" id="NIVX01000026">
    <property type="protein sequence ID" value="OWQ78002.1"/>
    <property type="molecule type" value="Genomic_DNA"/>
</dbReference>
<proteinExistence type="predicted"/>
<evidence type="ECO:0000313" key="1">
    <source>
        <dbReference type="EMBL" id="OWQ78002.1"/>
    </source>
</evidence>
<organism evidence="1 2">
    <name type="scientific">Stenotrophomonas maltophilia</name>
    <name type="common">Pseudomonas maltophilia</name>
    <name type="synonym">Xanthomonas maltophilia</name>
    <dbReference type="NCBI Taxonomy" id="40324"/>
    <lineage>
        <taxon>Bacteria</taxon>
        <taxon>Pseudomonadati</taxon>
        <taxon>Pseudomonadota</taxon>
        <taxon>Gammaproteobacteria</taxon>
        <taxon>Lysobacterales</taxon>
        <taxon>Lysobacteraceae</taxon>
        <taxon>Stenotrophomonas</taxon>
        <taxon>Stenotrophomonas maltophilia group</taxon>
    </lineage>
</organism>
<dbReference type="Proteomes" id="UP000197090">
    <property type="component" value="Unassembled WGS sequence"/>
</dbReference>
<evidence type="ECO:0008006" key="3">
    <source>
        <dbReference type="Google" id="ProtNLM"/>
    </source>
</evidence>
<gene>
    <name evidence="1" type="ORF">CEE63_03050</name>
</gene>
<protein>
    <recommendedName>
        <fullName evidence="3">MAE-28990/MAE-18760-like HEPN domain-containing protein</fullName>
    </recommendedName>
</protein>
<reference evidence="1 2" key="1">
    <citation type="submission" date="2017-06" db="EMBL/GenBank/DDBJ databases">
        <authorList>
            <person name="Kim H.J."/>
            <person name="Triplett B.A."/>
        </authorList>
    </citation>
    <scope>NUCLEOTIDE SEQUENCE [LARGE SCALE GENOMIC DNA]</scope>
    <source>
        <strain evidence="1 2">594</strain>
    </source>
</reference>
<sequence length="212" mass="23917">MVPEMQRWFISEFAFLSKNVTLVGAMIEAQCDRYDQAFKDAIADMDSYDADRYADAMVEETAFIEMLPQLQWRSQYLMIYATFEHALLQVRTIARQRFGLPKQEPMSRHSALERTKLCMKECGVQIDWSTPDVERINIHSVLRNKISHADGVFPAEGFSNTRVGTLPGVDVKSEDDAVTVHLGAETLLDAIAAMHGLLIRLANSEHPDLASP</sequence>
<name>A0A246IDA5_STEMA</name>
<evidence type="ECO:0000313" key="2">
    <source>
        <dbReference type="Proteomes" id="UP000197090"/>
    </source>
</evidence>
<accession>A0A246IDA5</accession>
<comment type="caution">
    <text evidence="1">The sequence shown here is derived from an EMBL/GenBank/DDBJ whole genome shotgun (WGS) entry which is preliminary data.</text>
</comment>